<evidence type="ECO:0000256" key="1">
    <source>
        <dbReference type="SAM" id="Coils"/>
    </source>
</evidence>
<dbReference type="AlphaFoldDB" id="R9I8V4"/>
<keyword evidence="3" id="KW-1185">Reference proteome</keyword>
<dbReference type="Proteomes" id="UP000014200">
    <property type="component" value="Unassembled WGS sequence"/>
</dbReference>
<comment type="caution">
    <text evidence="2">The sequence shown here is derived from an EMBL/GenBank/DDBJ whole genome shotgun (WGS) entry which is preliminary data.</text>
</comment>
<feature type="coiled-coil region" evidence="1">
    <location>
        <begin position="23"/>
        <end position="50"/>
    </location>
</feature>
<dbReference type="HOGENOM" id="CLU_2104098_0_0_10"/>
<dbReference type="STRING" id="1235788.C802_01197"/>
<name>R9I8V4_9BACT</name>
<gene>
    <name evidence="2" type="ORF">C802_01197</name>
</gene>
<evidence type="ECO:0000313" key="3">
    <source>
        <dbReference type="Proteomes" id="UP000014200"/>
    </source>
</evidence>
<dbReference type="EMBL" id="ASSP01000009">
    <property type="protein sequence ID" value="EOS13359.1"/>
    <property type="molecule type" value="Genomic_DNA"/>
</dbReference>
<dbReference type="GeneID" id="82155012"/>
<dbReference type="OrthoDB" id="679512at2"/>
<sequence length="115" mass="12931">MKRHIIYLFGVVLLLLPACTTHVDSLEWALRQAGKNRAELEKTLQHYESDSLKLATATFLIRNMPYHIGFCDTLFTPDGKTLHFLTDTFYVDKSGVMKGPDIKGCATRTVGKKNG</sequence>
<protein>
    <submittedName>
        <fullName evidence="2">Uncharacterized protein</fullName>
    </submittedName>
</protein>
<organism evidence="2 3">
    <name type="scientific">Phocaeicola sartorii</name>
    <dbReference type="NCBI Taxonomy" id="671267"/>
    <lineage>
        <taxon>Bacteria</taxon>
        <taxon>Pseudomonadati</taxon>
        <taxon>Bacteroidota</taxon>
        <taxon>Bacteroidia</taxon>
        <taxon>Bacteroidales</taxon>
        <taxon>Bacteroidaceae</taxon>
        <taxon>Phocaeicola</taxon>
    </lineage>
</organism>
<evidence type="ECO:0000313" key="2">
    <source>
        <dbReference type="EMBL" id="EOS13359.1"/>
    </source>
</evidence>
<keyword evidence="1" id="KW-0175">Coiled coil</keyword>
<reference evidence="2 3" key="1">
    <citation type="submission" date="2013-04" db="EMBL/GenBank/DDBJ databases">
        <title>The Genome Sequence of Bacteroides massiliensis dnLKV3.</title>
        <authorList>
            <consortium name="The Broad Institute Genomics Platform"/>
            <consortium name="The Broad Institute Genome Sequencing Center for Infectious Disease"/>
            <person name="Earl A."/>
            <person name="Xavier R."/>
            <person name="Kuhn K."/>
            <person name="Stappenbeck T."/>
            <person name="Walker B."/>
            <person name="Young S."/>
            <person name="Zeng Q."/>
            <person name="Gargeya S."/>
            <person name="Fitzgerald M."/>
            <person name="Haas B."/>
            <person name="Abouelleil A."/>
            <person name="Allen A.W."/>
            <person name="Alvarado L."/>
            <person name="Arachchi H.M."/>
            <person name="Berlin A.M."/>
            <person name="Chapman S.B."/>
            <person name="Gainer-Dewar J."/>
            <person name="Goldberg J."/>
            <person name="Griggs A."/>
            <person name="Gujja S."/>
            <person name="Hansen M."/>
            <person name="Howarth C."/>
            <person name="Imamovic A."/>
            <person name="Ireland A."/>
            <person name="Larimer J."/>
            <person name="McCowan C."/>
            <person name="Murphy C."/>
            <person name="Pearson M."/>
            <person name="Poon T.W."/>
            <person name="Priest M."/>
            <person name="Roberts A."/>
            <person name="Saif S."/>
            <person name="Shea T."/>
            <person name="Sisk P."/>
            <person name="Sykes S."/>
            <person name="Wortman J."/>
            <person name="Nusbaum C."/>
            <person name="Birren B."/>
        </authorList>
    </citation>
    <scope>NUCLEOTIDE SEQUENCE [LARGE SCALE GENOMIC DNA]</scope>
    <source>
        <strain evidence="3">dnLKV3</strain>
    </source>
</reference>
<proteinExistence type="predicted"/>
<dbReference type="RefSeq" id="WP_016275617.1">
    <property type="nucleotide sequence ID" value="NZ_JABVZU010000003.1"/>
</dbReference>
<accession>R9I8V4</accession>
<dbReference type="PATRIC" id="fig|1235788.3.peg.1223"/>